<dbReference type="Gene3D" id="3.30.1940.10">
    <property type="entry name" value="YtpR-like"/>
    <property type="match status" value="1"/>
</dbReference>
<keyword evidence="1 3" id="KW-0820">tRNA-binding</keyword>
<dbReference type="InterPro" id="IPR033714">
    <property type="entry name" value="tRNA_bind_bactPheRS"/>
</dbReference>
<feature type="domain" description="TRNA-binding" evidence="4">
    <location>
        <begin position="89"/>
        <end position="199"/>
    </location>
</feature>
<protein>
    <submittedName>
        <fullName evidence="5">tRNA-binding protein</fullName>
    </submittedName>
</protein>
<dbReference type="RefSeq" id="WP_072888457.1">
    <property type="nucleotide sequence ID" value="NZ_FQVW01000005.1"/>
</dbReference>
<evidence type="ECO:0000256" key="2">
    <source>
        <dbReference type="ARBA" id="ARBA00022884"/>
    </source>
</evidence>
<evidence type="ECO:0000256" key="3">
    <source>
        <dbReference type="PROSITE-ProRule" id="PRU00209"/>
    </source>
</evidence>
<dbReference type="InterPro" id="IPR012340">
    <property type="entry name" value="NA-bd_OB-fold"/>
</dbReference>
<keyword evidence="6" id="KW-1185">Reference proteome</keyword>
<dbReference type="InterPro" id="IPR037154">
    <property type="entry name" value="YtpR-like_sf"/>
</dbReference>
<gene>
    <name evidence="5" type="ORF">SAMN05216225_100575</name>
</gene>
<keyword evidence="2 3" id="KW-0694">RNA-binding</keyword>
<dbReference type="PROSITE" id="PS50886">
    <property type="entry name" value="TRBD"/>
    <property type="match status" value="1"/>
</dbReference>
<name>A0A1M5ELY6_9BACI</name>
<reference evidence="5 6" key="1">
    <citation type="submission" date="2016-11" db="EMBL/GenBank/DDBJ databases">
        <authorList>
            <person name="Jaros S."/>
            <person name="Januszkiewicz K."/>
            <person name="Wedrychowicz H."/>
        </authorList>
    </citation>
    <scope>NUCLEOTIDE SEQUENCE [LARGE SCALE GENOMIC DNA]</scope>
    <source>
        <strain evidence="5 6">IBRC-M 10683</strain>
    </source>
</reference>
<dbReference type="Gene3D" id="2.40.50.140">
    <property type="entry name" value="Nucleic acid-binding proteins"/>
    <property type="match status" value="1"/>
</dbReference>
<dbReference type="NCBIfam" id="NF045760">
    <property type="entry name" value="YtpR"/>
    <property type="match status" value="1"/>
</dbReference>
<dbReference type="SUPFAM" id="SSF50249">
    <property type="entry name" value="Nucleic acid-binding proteins"/>
    <property type="match status" value="1"/>
</dbReference>
<organism evidence="5 6">
    <name type="scientific">Ornithinibacillus halophilus</name>
    <dbReference type="NCBI Taxonomy" id="930117"/>
    <lineage>
        <taxon>Bacteria</taxon>
        <taxon>Bacillati</taxon>
        <taxon>Bacillota</taxon>
        <taxon>Bacilli</taxon>
        <taxon>Bacillales</taxon>
        <taxon>Bacillaceae</taxon>
        <taxon>Ornithinibacillus</taxon>
    </lineage>
</organism>
<evidence type="ECO:0000313" key="6">
    <source>
        <dbReference type="Proteomes" id="UP000183988"/>
    </source>
</evidence>
<dbReference type="CDD" id="cd02796">
    <property type="entry name" value="tRNA_bind_bactPheRS"/>
    <property type="match status" value="1"/>
</dbReference>
<dbReference type="Pfam" id="PF01588">
    <property type="entry name" value="tRNA_bind"/>
    <property type="match status" value="1"/>
</dbReference>
<dbReference type="AlphaFoldDB" id="A0A1M5ELY6"/>
<dbReference type="InterPro" id="IPR002547">
    <property type="entry name" value="tRNA-bd_dom"/>
</dbReference>
<proteinExistence type="predicted"/>
<evidence type="ECO:0000256" key="1">
    <source>
        <dbReference type="ARBA" id="ARBA00022555"/>
    </source>
</evidence>
<dbReference type="EMBL" id="FQVW01000005">
    <property type="protein sequence ID" value="SHF80130.1"/>
    <property type="molecule type" value="Genomic_DNA"/>
</dbReference>
<accession>A0A1M5ELY6</accession>
<dbReference type="FunFam" id="2.40.50.140:FF:000045">
    <property type="entry name" value="Phenylalanine--tRNA ligase beta subunit"/>
    <property type="match status" value="1"/>
</dbReference>
<dbReference type="GO" id="GO:0000049">
    <property type="term" value="F:tRNA binding"/>
    <property type="evidence" value="ECO:0007669"/>
    <property type="project" value="UniProtKB-UniRule"/>
</dbReference>
<dbReference type="Pfam" id="PF14794">
    <property type="entry name" value="DUF4479"/>
    <property type="match status" value="1"/>
</dbReference>
<dbReference type="OrthoDB" id="9805455at2"/>
<evidence type="ECO:0000313" key="5">
    <source>
        <dbReference type="EMBL" id="SHF80130.1"/>
    </source>
</evidence>
<evidence type="ECO:0000259" key="4">
    <source>
        <dbReference type="PROSITE" id="PS50886"/>
    </source>
</evidence>
<dbReference type="STRING" id="930117.SAMN05216225_100575"/>
<sequence>MDVFYNPQGIGNVLIIPLEEGNREELTHEKYGPIVKIVSTDGKILGYNIFDASNHVNLNETGKITLTEDLLSEIKELFQKNNLNDPLDFDLSPKFVVGFVADKTQHENADKLSVCQVDVGSETLQIVCGAPNVDKGQKVVVAKVGATMPSGLKIKPTELRGVPSNGMICSQKELGLPNAPKEKGIYVLEDSYQIGEAFQF</sequence>
<dbReference type="Proteomes" id="UP000183988">
    <property type="component" value="Unassembled WGS sequence"/>
</dbReference>
<dbReference type="InterPro" id="IPR027855">
    <property type="entry name" value="DUF4479"/>
</dbReference>